<dbReference type="GeneID" id="63188393"/>
<evidence type="ECO:0000256" key="1">
    <source>
        <dbReference type="ARBA" id="ARBA00022723"/>
    </source>
</evidence>
<dbReference type="SMART" id="SM00450">
    <property type="entry name" value="RHOD"/>
    <property type="match status" value="1"/>
</dbReference>
<dbReference type="PROSITE" id="PS50206">
    <property type="entry name" value="RHODANESE_3"/>
    <property type="match status" value="1"/>
</dbReference>
<dbReference type="Pfam" id="PF00581">
    <property type="entry name" value="Rhodanese"/>
    <property type="match status" value="1"/>
</dbReference>
<dbReference type="PANTHER" id="PTHR43084:SF1">
    <property type="entry name" value="PERSULFIDE DIOXYGENASE ETHE1, MITOCHONDRIAL"/>
    <property type="match status" value="1"/>
</dbReference>
<accession>A0A8A2VJT3</accession>
<dbReference type="InterPro" id="IPR036866">
    <property type="entry name" value="RibonucZ/Hydroxyglut_hydro"/>
</dbReference>
<dbReference type="CDD" id="cd07724">
    <property type="entry name" value="POD-like_MBL-fold"/>
    <property type="match status" value="1"/>
</dbReference>
<dbReference type="KEGG" id="hakz:J0X25_13770"/>
<evidence type="ECO:0000313" key="5">
    <source>
        <dbReference type="Proteomes" id="UP000663203"/>
    </source>
</evidence>
<proteinExistence type="predicted"/>
<dbReference type="InterPro" id="IPR001279">
    <property type="entry name" value="Metallo-B-lactamas"/>
</dbReference>
<dbReference type="SUPFAM" id="SSF56281">
    <property type="entry name" value="Metallo-hydrolase/oxidoreductase"/>
    <property type="match status" value="1"/>
</dbReference>
<keyword evidence="1" id="KW-0479">Metal-binding</keyword>
<feature type="compositionally biased region" description="Basic and acidic residues" evidence="2">
    <location>
        <begin position="303"/>
        <end position="318"/>
    </location>
</feature>
<reference evidence="4 5" key="1">
    <citation type="submission" date="2021-03" db="EMBL/GenBank/DDBJ databases">
        <title>Haloterrigena longa sp. nov. and Haloterrigena limicola sp. nov., extremely halophilic archaea isolated from a salt lake.</title>
        <authorList>
            <person name="Henglin C."/>
        </authorList>
    </citation>
    <scope>NUCLEOTIDE SEQUENCE [LARGE SCALE GENOMIC DNA]</scope>
    <source>
        <strain evidence="4 5">KZCA68</strain>
    </source>
</reference>
<evidence type="ECO:0000259" key="3">
    <source>
        <dbReference type="PROSITE" id="PS50206"/>
    </source>
</evidence>
<dbReference type="GO" id="GO:0046872">
    <property type="term" value="F:metal ion binding"/>
    <property type="evidence" value="ECO:0007669"/>
    <property type="project" value="UniProtKB-KW"/>
</dbReference>
<dbReference type="SUPFAM" id="SSF52821">
    <property type="entry name" value="Rhodanese/Cell cycle control phosphatase"/>
    <property type="match status" value="1"/>
</dbReference>
<keyword evidence="5" id="KW-1185">Reference proteome</keyword>
<feature type="region of interest" description="Disordered" evidence="2">
    <location>
        <begin position="277"/>
        <end position="318"/>
    </location>
</feature>
<dbReference type="Proteomes" id="UP000663203">
    <property type="component" value="Chromosome"/>
</dbReference>
<dbReference type="SMART" id="SM00849">
    <property type="entry name" value="Lactamase_B"/>
    <property type="match status" value="1"/>
</dbReference>
<evidence type="ECO:0000256" key="2">
    <source>
        <dbReference type="SAM" id="MobiDB-lite"/>
    </source>
</evidence>
<dbReference type="PANTHER" id="PTHR43084">
    <property type="entry name" value="PERSULFIDE DIOXYGENASE ETHE1"/>
    <property type="match status" value="1"/>
</dbReference>
<dbReference type="InterPro" id="IPR001763">
    <property type="entry name" value="Rhodanese-like_dom"/>
</dbReference>
<dbReference type="RefSeq" id="WP_207288067.1">
    <property type="nucleotide sequence ID" value="NZ_CP071462.1"/>
</dbReference>
<dbReference type="Gene3D" id="3.40.250.10">
    <property type="entry name" value="Rhodanese-like domain"/>
    <property type="match status" value="1"/>
</dbReference>
<sequence length="427" mass="45744">MTDRSDADERSTDEPPSIAPETLADRLRSGDDLTVLDVRDRDEFERWHLEGEGIEAVQIPHMKFIQAQATGGVIDLVADLGEPIVAVCGRGEASAYAVGLLREAGVDAANLAGGMDAWADLYLARELEVDAPATVVQYDRPSSGCLSYAIYSNGEVAVIDPLRAFADRYVDDAADRNATIEYAIDTHVHADHVSGVRTLGDRAGAESVVPVGATDRGLAFDASTVEHGDELRIGDATLTAVATPGHTTESVSYRLGDLLFTGDTLFLEGVGRPDLEESAAQRAADSRVARDSKSSSNRASGPEAREQTVKPRDGDEGAADIARELYETLRDRLESVPNTTTIAPGHYSPAAEPQGNGTYTARLGALRERLEAFSMDEAAFVERATSDLPPRPANHERIVAVNLGREEVDRETAFELELGPNNCAVAD</sequence>
<dbReference type="EMBL" id="CP071462">
    <property type="protein sequence ID" value="QSW98458.1"/>
    <property type="molecule type" value="Genomic_DNA"/>
</dbReference>
<gene>
    <name evidence="4" type="ORF">J0X25_13770</name>
</gene>
<organism evidence="4 5">
    <name type="scientific">Haloterrigena alkaliphila</name>
    <dbReference type="NCBI Taxonomy" id="2816475"/>
    <lineage>
        <taxon>Archaea</taxon>
        <taxon>Methanobacteriati</taxon>
        <taxon>Methanobacteriota</taxon>
        <taxon>Stenosarchaea group</taxon>
        <taxon>Halobacteria</taxon>
        <taxon>Halobacteriales</taxon>
        <taxon>Natrialbaceae</taxon>
        <taxon>Haloterrigena</taxon>
    </lineage>
</organism>
<dbReference type="GO" id="GO:0070813">
    <property type="term" value="P:hydrogen sulfide metabolic process"/>
    <property type="evidence" value="ECO:0007669"/>
    <property type="project" value="TreeGrafter"/>
</dbReference>
<dbReference type="Gene3D" id="3.60.15.10">
    <property type="entry name" value="Ribonuclease Z/Hydroxyacylglutathione hydrolase-like"/>
    <property type="match status" value="2"/>
</dbReference>
<dbReference type="InterPro" id="IPR036873">
    <property type="entry name" value="Rhodanese-like_dom_sf"/>
</dbReference>
<dbReference type="GO" id="GO:0050313">
    <property type="term" value="F:sulfur dioxygenase activity"/>
    <property type="evidence" value="ECO:0007669"/>
    <property type="project" value="InterPro"/>
</dbReference>
<name>A0A8A2VJT3_9EURY</name>
<dbReference type="Pfam" id="PF00753">
    <property type="entry name" value="Lactamase_B"/>
    <property type="match status" value="1"/>
</dbReference>
<feature type="domain" description="Rhodanese" evidence="3">
    <location>
        <begin position="29"/>
        <end position="127"/>
    </location>
</feature>
<feature type="compositionally biased region" description="Basic and acidic residues" evidence="2">
    <location>
        <begin position="1"/>
        <end position="13"/>
    </location>
</feature>
<feature type="region of interest" description="Disordered" evidence="2">
    <location>
        <begin position="1"/>
        <end position="24"/>
    </location>
</feature>
<dbReference type="InterPro" id="IPR051682">
    <property type="entry name" value="Mito_Persulfide_Diox"/>
</dbReference>
<protein>
    <submittedName>
        <fullName evidence="4">MBL fold metallo-hydrolase</fullName>
    </submittedName>
</protein>
<evidence type="ECO:0000313" key="4">
    <source>
        <dbReference type="EMBL" id="QSW98458.1"/>
    </source>
</evidence>
<feature type="compositionally biased region" description="Basic and acidic residues" evidence="2">
    <location>
        <begin position="284"/>
        <end position="293"/>
    </location>
</feature>
<dbReference type="GO" id="GO:0006749">
    <property type="term" value="P:glutathione metabolic process"/>
    <property type="evidence" value="ECO:0007669"/>
    <property type="project" value="InterPro"/>
</dbReference>
<dbReference type="InterPro" id="IPR044528">
    <property type="entry name" value="POD-like_MBL-fold"/>
</dbReference>
<dbReference type="AlphaFoldDB" id="A0A8A2VJT3"/>